<comment type="caution">
    <text evidence="7">The sequence shown here is derived from an EMBL/GenBank/DDBJ whole genome shotgun (WGS) entry which is preliminary data.</text>
</comment>
<evidence type="ECO:0000313" key="8">
    <source>
        <dbReference type="Proteomes" id="UP000236630"/>
    </source>
</evidence>
<keyword evidence="4" id="KW-0256">Endoplasmic reticulum</keyword>
<proteinExistence type="predicted"/>
<dbReference type="STRING" id="55188.A0A2H5QHJ7"/>
<evidence type="ECO:0000256" key="5">
    <source>
        <dbReference type="ARBA" id="ARBA00022892"/>
    </source>
</evidence>
<protein>
    <recommendedName>
        <fullName evidence="9">Trafficking protein particle complex subunit</fullName>
    </recommendedName>
</protein>
<evidence type="ECO:0008006" key="9">
    <source>
        <dbReference type="Google" id="ProtNLM"/>
    </source>
</evidence>
<keyword evidence="3" id="KW-0813">Transport</keyword>
<evidence type="ECO:0000256" key="3">
    <source>
        <dbReference type="ARBA" id="ARBA00022448"/>
    </source>
</evidence>
<name>A0A2H5QHJ7_CITUN</name>
<accession>A0A2H5QHJ7</accession>
<evidence type="ECO:0000313" key="7">
    <source>
        <dbReference type="EMBL" id="GAY64098.1"/>
    </source>
</evidence>
<dbReference type="InterPro" id="IPR011012">
    <property type="entry name" value="Longin-like_dom_sf"/>
</dbReference>
<comment type="subcellular location">
    <subcellularLocation>
        <location evidence="1">Endoplasmic reticulum</location>
    </subcellularLocation>
    <subcellularLocation>
        <location evidence="2">Golgi apparatus</location>
    </subcellularLocation>
</comment>
<dbReference type="GO" id="GO:0030008">
    <property type="term" value="C:TRAPP complex"/>
    <property type="evidence" value="ECO:0007669"/>
    <property type="project" value="InterPro"/>
</dbReference>
<evidence type="ECO:0000256" key="6">
    <source>
        <dbReference type="ARBA" id="ARBA00023034"/>
    </source>
</evidence>
<keyword evidence="5" id="KW-0931">ER-Golgi transport</keyword>
<dbReference type="SUPFAM" id="SSF64356">
    <property type="entry name" value="SNARE-like"/>
    <property type="match status" value="1"/>
</dbReference>
<keyword evidence="6" id="KW-0333">Golgi apparatus</keyword>
<dbReference type="GO" id="GO:0005783">
    <property type="term" value="C:endoplasmic reticulum"/>
    <property type="evidence" value="ECO:0007669"/>
    <property type="project" value="UniProtKB-SubCell"/>
</dbReference>
<dbReference type="GO" id="GO:0005794">
    <property type="term" value="C:Golgi apparatus"/>
    <property type="evidence" value="ECO:0007669"/>
    <property type="project" value="UniProtKB-SubCell"/>
</dbReference>
<dbReference type="InterPro" id="IPR007233">
    <property type="entry name" value="TRAPPC"/>
</dbReference>
<evidence type="ECO:0000256" key="2">
    <source>
        <dbReference type="ARBA" id="ARBA00004555"/>
    </source>
</evidence>
<dbReference type="AlphaFoldDB" id="A0A2H5QHJ7"/>
<reference evidence="7 8" key="1">
    <citation type="journal article" date="2017" name="Front. Genet.">
        <title>Draft sequencing of the heterozygous diploid genome of Satsuma (Citrus unshiu Marc.) using a hybrid assembly approach.</title>
        <authorList>
            <person name="Shimizu T."/>
            <person name="Tanizawa Y."/>
            <person name="Mochizuki T."/>
            <person name="Nagasaki H."/>
            <person name="Yoshioka T."/>
            <person name="Toyoda A."/>
            <person name="Fujiyama A."/>
            <person name="Kaminuma E."/>
            <person name="Nakamura Y."/>
        </authorList>
    </citation>
    <scope>NUCLEOTIDE SEQUENCE [LARGE SCALE GENOMIC DNA]</scope>
    <source>
        <strain evidence="8">cv. Miyagawa wase</strain>
    </source>
</reference>
<dbReference type="Gene3D" id="3.30.450.70">
    <property type="match status" value="1"/>
</dbReference>
<organism evidence="7 8">
    <name type="scientific">Citrus unshiu</name>
    <name type="common">Satsuma mandarin</name>
    <name type="synonym">Citrus nobilis var. unshiu</name>
    <dbReference type="NCBI Taxonomy" id="55188"/>
    <lineage>
        <taxon>Eukaryota</taxon>
        <taxon>Viridiplantae</taxon>
        <taxon>Streptophyta</taxon>
        <taxon>Embryophyta</taxon>
        <taxon>Tracheophyta</taxon>
        <taxon>Spermatophyta</taxon>
        <taxon>Magnoliopsida</taxon>
        <taxon>eudicotyledons</taxon>
        <taxon>Gunneridae</taxon>
        <taxon>Pentapetalae</taxon>
        <taxon>rosids</taxon>
        <taxon>malvids</taxon>
        <taxon>Sapindales</taxon>
        <taxon>Rutaceae</taxon>
        <taxon>Aurantioideae</taxon>
        <taxon>Citrus</taxon>
    </lineage>
</organism>
<dbReference type="Pfam" id="PF04099">
    <property type="entry name" value="Sybindin"/>
    <property type="match status" value="1"/>
</dbReference>
<gene>
    <name evidence="7" type="ORF">CUMW_230950</name>
</gene>
<keyword evidence="8" id="KW-1185">Reference proteome</keyword>
<sequence>MLLYNYWCVLKSKRALEPEELSKPEKSATSPPLPFAGAIAAASVETSIHRRRERYRSAEKENLGLPLLPGQDCSFHSSHTHTYKLCFMIILVTHARTGGQHELLKCIYNLYVESIDKNPLYSPGTRISLITISTLLTLAPTSRFVSMEWIRTFVRQSTPLSLIQFQLRIFCGDVFYQFNRFFLPSEALNSEIETLDGPQGELLGSGSPQCQAFPDVLRSGVQ</sequence>
<dbReference type="GO" id="GO:0016192">
    <property type="term" value="P:vesicle-mediated transport"/>
    <property type="evidence" value="ECO:0007669"/>
    <property type="project" value="UniProtKB-KW"/>
</dbReference>
<feature type="non-terminal residue" evidence="7">
    <location>
        <position position="222"/>
    </location>
</feature>
<evidence type="ECO:0000256" key="1">
    <source>
        <dbReference type="ARBA" id="ARBA00004240"/>
    </source>
</evidence>
<evidence type="ECO:0000256" key="4">
    <source>
        <dbReference type="ARBA" id="ARBA00022824"/>
    </source>
</evidence>
<dbReference type="Proteomes" id="UP000236630">
    <property type="component" value="Unassembled WGS sequence"/>
</dbReference>
<dbReference type="EMBL" id="BDQV01000392">
    <property type="protein sequence ID" value="GAY64098.1"/>
    <property type="molecule type" value="Genomic_DNA"/>
</dbReference>